<evidence type="ECO:0000313" key="1">
    <source>
        <dbReference type="EMBL" id="KAA8541155.1"/>
    </source>
</evidence>
<keyword evidence="2" id="KW-1185">Reference proteome</keyword>
<sequence>MTAVPSHIADVNEVVTISSQTSEDEISDNDDVYGLTSEDEAFVPLIGENLRNFTFNTTFSPIVNLEVHDRDALSYFESNDDVEYNLSSEGNNTDEGEGLDGCHLKGPYDGVLLAAVSLDGNNGLFSIDVRVVES</sequence>
<protein>
    <submittedName>
        <fullName evidence="1">Uncharacterized protein</fullName>
    </submittedName>
</protein>
<dbReference type="EMBL" id="CM018036">
    <property type="protein sequence ID" value="KAA8541155.1"/>
    <property type="molecule type" value="Genomic_DNA"/>
</dbReference>
<name>A0A5J5BD92_9ASTE</name>
<reference evidence="1 2" key="1">
    <citation type="submission" date="2019-09" db="EMBL/GenBank/DDBJ databases">
        <title>A chromosome-level genome assembly of the Chinese tupelo Nyssa sinensis.</title>
        <authorList>
            <person name="Yang X."/>
            <person name="Kang M."/>
            <person name="Yang Y."/>
            <person name="Xiong H."/>
            <person name="Wang M."/>
            <person name="Zhang Z."/>
            <person name="Wang Z."/>
            <person name="Wu H."/>
            <person name="Ma T."/>
            <person name="Liu J."/>
            <person name="Xi Z."/>
        </authorList>
    </citation>
    <scope>NUCLEOTIDE SEQUENCE [LARGE SCALE GENOMIC DNA]</scope>
    <source>
        <strain evidence="1">J267</strain>
        <tissue evidence="1">Leaf</tissue>
    </source>
</reference>
<dbReference type="Proteomes" id="UP000325577">
    <property type="component" value="Linkage Group LG13"/>
</dbReference>
<accession>A0A5J5BD92</accession>
<proteinExistence type="predicted"/>
<gene>
    <name evidence="1" type="ORF">F0562_025099</name>
</gene>
<dbReference type="OrthoDB" id="683469at2759"/>
<dbReference type="AlphaFoldDB" id="A0A5J5BD92"/>
<evidence type="ECO:0000313" key="2">
    <source>
        <dbReference type="Proteomes" id="UP000325577"/>
    </source>
</evidence>
<organism evidence="1 2">
    <name type="scientific">Nyssa sinensis</name>
    <dbReference type="NCBI Taxonomy" id="561372"/>
    <lineage>
        <taxon>Eukaryota</taxon>
        <taxon>Viridiplantae</taxon>
        <taxon>Streptophyta</taxon>
        <taxon>Embryophyta</taxon>
        <taxon>Tracheophyta</taxon>
        <taxon>Spermatophyta</taxon>
        <taxon>Magnoliopsida</taxon>
        <taxon>eudicotyledons</taxon>
        <taxon>Gunneridae</taxon>
        <taxon>Pentapetalae</taxon>
        <taxon>asterids</taxon>
        <taxon>Cornales</taxon>
        <taxon>Nyssaceae</taxon>
        <taxon>Nyssa</taxon>
    </lineage>
</organism>